<name>A0A1Y6D1S3_9GAMM</name>
<sequence length="397" mass="41598">MMRSMATQSRKTLIAALTVAVPAPDGSMQIFPAGQFDAPRGSLLGAGPWRLDAAAATALIARIGALSNDILIDYDHESIQEDAKPPILAAGWLARDGFEWREGEGLFHRSPTWTPVAAQRIADGELRYVSAVFPYDRATGHPLDIISVAVTNSPGLDGMQPLVAALSARLAETPALNPNPDTSMDELLEQLRWMLSLPLSSGATEILAELQKLIDKIKGDGEVAATGRANLLVYIAALKALVGEQTAALAALKTGQPDPTRYAPVALVQELQAEVRALRQEGTAAEAGRVLEAALSVGKCATPAKRTYANSLAGLDTEGKAIPGAVPNVAALRAYLDSEEPLAALGGSQTGGKQPEGDGQPGQPNATELAACRMMGLSPEQYKVGKADLAKRFGGVK</sequence>
<evidence type="ECO:0000313" key="3">
    <source>
        <dbReference type="Proteomes" id="UP000192923"/>
    </source>
</evidence>
<dbReference type="Proteomes" id="UP000192923">
    <property type="component" value="Unassembled WGS sequence"/>
</dbReference>
<accession>A0A1Y6D1S3</accession>
<dbReference type="InterPro" id="IPR012106">
    <property type="entry name" value="Phage_Mu_Gp1"/>
</dbReference>
<protein>
    <submittedName>
        <fullName evidence="2">Mu-like prophage I protein</fullName>
    </submittedName>
</protein>
<reference evidence="2 3" key="1">
    <citation type="submission" date="2016-12" db="EMBL/GenBank/DDBJ databases">
        <authorList>
            <person name="Song W.-J."/>
            <person name="Kurnit D.M."/>
        </authorList>
    </citation>
    <scope>NUCLEOTIDE SEQUENCE [LARGE SCALE GENOMIC DNA]</scope>
    <source>
        <strain evidence="2 3">175</strain>
    </source>
</reference>
<dbReference type="PIRSF" id="PIRSF016624">
    <property type="entry name" value="Mu_prophg_I"/>
    <property type="match status" value="1"/>
</dbReference>
<keyword evidence="3" id="KW-1185">Reference proteome</keyword>
<gene>
    <name evidence="2" type="ORF">SAMN02949497_1654</name>
</gene>
<dbReference type="STRING" id="1760988.SAMN02949497_1654"/>
<feature type="region of interest" description="Disordered" evidence="1">
    <location>
        <begin position="343"/>
        <end position="366"/>
    </location>
</feature>
<evidence type="ECO:0000256" key="1">
    <source>
        <dbReference type="SAM" id="MobiDB-lite"/>
    </source>
</evidence>
<dbReference type="AlphaFoldDB" id="A0A1Y6D1S3"/>
<dbReference type="Pfam" id="PF10123">
    <property type="entry name" value="Mu-like_Pro"/>
    <property type="match status" value="1"/>
</dbReference>
<dbReference type="EMBL" id="FXAM01000001">
    <property type="protein sequence ID" value="SMF94344.1"/>
    <property type="molecule type" value="Genomic_DNA"/>
</dbReference>
<proteinExistence type="predicted"/>
<evidence type="ECO:0000313" key="2">
    <source>
        <dbReference type="EMBL" id="SMF94344.1"/>
    </source>
</evidence>
<organism evidence="2 3">
    <name type="scientific">Methylomagnum ishizawai</name>
    <dbReference type="NCBI Taxonomy" id="1760988"/>
    <lineage>
        <taxon>Bacteria</taxon>
        <taxon>Pseudomonadati</taxon>
        <taxon>Pseudomonadota</taxon>
        <taxon>Gammaproteobacteria</taxon>
        <taxon>Methylococcales</taxon>
        <taxon>Methylococcaceae</taxon>
        <taxon>Methylomagnum</taxon>
    </lineage>
</organism>